<evidence type="ECO:0000256" key="1">
    <source>
        <dbReference type="SAM" id="Phobius"/>
    </source>
</evidence>
<feature type="transmembrane region" description="Helical" evidence="1">
    <location>
        <begin position="7"/>
        <end position="30"/>
    </location>
</feature>
<dbReference type="KEGG" id="ppso:QPJ95_17615"/>
<protein>
    <submittedName>
        <fullName evidence="2">Uncharacterized protein</fullName>
    </submittedName>
</protein>
<organism evidence="2 3">
    <name type="scientific">Parasedimentitalea psychrophila</name>
    <dbReference type="NCBI Taxonomy" id="2997337"/>
    <lineage>
        <taxon>Bacteria</taxon>
        <taxon>Pseudomonadati</taxon>
        <taxon>Pseudomonadota</taxon>
        <taxon>Alphaproteobacteria</taxon>
        <taxon>Rhodobacterales</taxon>
        <taxon>Paracoccaceae</taxon>
        <taxon>Parasedimentitalea</taxon>
    </lineage>
</organism>
<evidence type="ECO:0000313" key="3">
    <source>
        <dbReference type="Proteomes" id="UP001238334"/>
    </source>
</evidence>
<evidence type="ECO:0000313" key="2">
    <source>
        <dbReference type="EMBL" id="WIY24383.1"/>
    </source>
</evidence>
<dbReference type="Proteomes" id="UP001238334">
    <property type="component" value="Chromosome"/>
</dbReference>
<accession>A0A9Y2KXK2</accession>
<keyword evidence="1" id="KW-0812">Transmembrane</keyword>
<dbReference type="RefSeq" id="WP_270921147.1">
    <property type="nucleotide sequence ID" value="NZ_CP127247.1"/>
</dbReference>
<keyword evidence="1" id="KW-1133">Transmembrane helix</keyword>
<dbReference type="EMBL" id="CP127247">
    <property type="protein sequence ID" value="WIY24383.1"/>
    <property type="molecule type" value="Genomic_DNA"/>
</dbReference>
<proteinExistence type="predicted"/>
<sequence length="262" mass="29241">MGLVWRILAIVGLANFTVLFIFVALATMQFDALLSGLIRERLEVIASRARVPFASVVELGLPFSTVRNGRAVLEASRQTDPAIIEMSIFQLDGKVSHSTAKSNHMVPPEHWMSAPRTGPDLNLFHLETKSAFIVGADIGETGDPSGVLVIVYSKRQALDQVRAMAAKLAFVAGVIMVATLVVGAIALRFALMEHQRVFHGILKTFDRFERAFWRGSRTGRKPENVKGLGFETDRFWDLLWQSEREYEARKKQTPNMQKDTNA</sequence>
<reference evidence="2 3" key="1">
    <citation type="submission" date="2023-06" db="EMBL/GenBank/DDBJ databases">
        <title>Parasedimentitalea psychrophila sp. nov., a psychrophilic bacterium isolated from deep-sea sediment.</title>
        <authorList>
            <person name="Li A."/>
        </authorList>
    </citation>
    <scope>NUCLEOTIDE SEQUENCE [LARGE SCALE GENOMIC DNA]</scope>
    <source>
        <strain evidence="2 3">QS115</strain>
    </source>
</reference>
<feature type="transmembrane region" description="Helical" evidence="1">
    <location>
        <begin position="168"/>
        <end position="191"/>
    </location>
</feature>
<name>A0A9Y2KXK2_9RHOB</name>
<keyword evidence="1" id="KW-0472">Membrane</keyword>
<gene>
    <name evidence="2" type="ORF">QPJ95_17615</name>
</gene>
<dbReference type="AlphaFoldDB" id="A0A9Y2KXK2"/>
<keyword evidence="3" id="KW-1185">Reference proteome</keyword>